<dbReference type="Pfam" id="PF03094">
    <property type="entry name" value="Mlo"/>
    <property type="match status" value="1"/>
</dbReference>
<dbReference type="EMBL" id="CM026428">
    <property type="protein sequence ID" value="KAG0566659.1"/>
    <property type="molecule type" value="Genomic_DNA"/>
</dbReference>
<feature type="transmembrane region" description="Helical" evidence="10">
    <location>
        <begin position="142"/>
        <end position="164"/>
    </location>
</feature>
<evidence type="ECO:0000256" key="8">
    <source>
        <dbReference type="RuleBase" id="RU280816"/>
    </source>
</evidence>
<sequence length="570" mass="64672">MSGVAEQKSLEQTPTWAVAAVCTVFVVASLIVERLLKYLGSYLRRSKQKPLLHTLEQIKDELMLLGFISLSLTVFQAKIASMCMPERLNKFMLPCRYHSQEALAEAPVAAAHRRLLSSGGTVTCPAGKVQVISTEGLHQLHIFIFVMAIVHVIYSAITVLVGLWQVHRWKKWEIESQTKIVKCYNKALAGKHPVGEFLNGRMKYKFLRTSRTGYNLDSYVYSFFRQFGKPIYKSDYLCLRLGFIQHHDLKSEFDFHSYIKRSMETDFQHVVGISGYLWAFVCIYLLVDINGWYTYFWLAFVPVVMILIVGAKLQLIITSLAYEVRNEAKGDEKHIPVCKVREEMKNVPAIRPSDKLFWFSNPRVFLFLIHFILFQNAFELAFFFWTMTTYGYSSCLVGSTWMVIVRIVVGFSVQILCSASTLPLYALVTQLGSGLKITVFRSESTGAAVKGWARAAKKKHRAPDHVHEPLSPHERIHGIGIIGINKALDENGHPVDIPLGTKVHNGHVEVHHHKNGHPHDQHPHVQHPHGQHADHAHSRTQDESHTVEISEQPSAAANESIMKADEDDKV</sequence>
<dbReference type="InterPro" id="IPR004326">
    <property type="entry name" value="Mlo"/>
</dbReference>
<evidence type="ECO:0000256" key="9">
    <source>
        <dbReference type="SAM" id="MobiDB-lite"/>
    </source>
</evidence>
<feature type="region of interest" description="Disordered" evidence="9">
    <location>
        <begin position="510"/>
        <end position="570"/>
    </location>
</feature>
<evidence type="ECO:0000313" key="11">
    <source>
        <dbReference type="EMBL" id="KAG0566659.1"/>
    </source>
</evidence>
<name>A0A8T0H8W2_CERPU</name>
<feature type="transmembrane region" description="Helical" evidence="10">
    <location>
        <begin position="292"/>
        <end position="311"/>
    </location>
</feature>
<dbReference type="GO" id="GO:0016020">
    <property type="term" value="C:membrane"/>
    <property type="evidence" value="ECO:0007669"/>
    <property type="project" value="UniProtKB-SubCell"/>
</dbReference>
<feature type="transmembrane region" description="Helical" evidence="10">
    <location>
        <begin position="62"/>
        <end position="81"/>
    </location>
</feature>
<feature type="transmembrane region" description="Helical" evidence="10">
    <location>
        <begin position="404"/>
        <end position="428"/>
    </location>
</feature>
<evidence type="ECO:0000256" key="10">
    <source>
        <dbReference type="SAM" id="Phobius"/>
    </source>
</evidence>
<comment type="caution">
    <text evidence="11">The sequence shown here is derived from an EMBL/GenBank/DDBJ whole genome shotgun (WGS) entry which is preliminary data.</text>
</comment>
<feature type="transmembrane region" description="Helical" evidence="10">
    <location>
        <begin position="16"/>
        <end position="36"/>
    </location>
</feature>
<keyword evidence="12" id="KW-1185">Reference proteome</keyword>
<feature type="transmembrane region" description="Helical" evidence="10">
    <location>
        <begin position="364"/>
        <end position="384"/>
    </location>
</feature>
<evidence type="ECO:0000256" key="6">
    <source>
        <dbReference type="ARBA" id="ARBA00023136"/>
    </source>
</evidence>
<keyword evidence="6 8" id="KW-0472">Membrane</keyword>
<feature type="compositionally biased region" description="Basic and acidic residues" evidence="9">
    <location>
        <begin position="531"/>
        <end position="548"/>
    </location>
</feature>
<comment type="domain">
    <text evidence="8">The C-terminus contains a calmodulin-binding domain, which binds calmodulin in a calcium-dependent fashion.</text>
</comment>
<evidence type="ECO:0000256" key="5">
    <source>
        <dbReference type="ARBA" id="ARBA00022989"/>
    </source>
</evidence>
<accession>A0A8T0H8W2</accession>
<comment type="subcellular location">
    <subcellularLocation>
        <location evidence="1 8">Membrane</location>
        <topology evidence="1 8">Multi-pass membrane protein</topology>
    </subcellularLocation>
</comment>
<evidence type="ECO:0000256" key="2">
    <source>
        <dbReference type="ARBA" id="ARBA00006574"/>
    </source>
</evidence>
<dbReference type="AlphaFoldDB" id="A0A8T0H8W2"/>
<dbReference type="GO" id="GO:0006952">
    <property type="term" value="P:defense response"/>
    <property type="evidence" value="ECO:0007669"/>
    <property type="project" value="UniProtKB-KW"/>
</dbReference>
<dbReference type="Proteomes" id="UP000822688">
    <property type="component" value="Chromosome 7"/>
</dbReference>
<evidence type="ECO:0000256" key="1">
    <source>
        <dbReference type="ARBA" id="ARBA00004141"/>
    </source>
</evidence>
<dbReference type="GO" id="GO:0005516">
    <property type="term" value="F:calmodulin binding"/>
    <property type="evidence" value="ECO:0007669"/>
    <property type="project" value="UniProtKB-KW"/>
</dbReference>
<protein>
    <recommendedName>
        <fullName evidence="8">MLO-like protein</fullName>
    </recommendedName>
</protein>
<comment type="function">
    <text evidence="8">May be involved in modulation of pathogen defense and leaf cell death.</text>
</comment>
<gene>
    <name evidence="8" type="primary">MLO</name>
    <name evidence="11" type="ORF">KC19_7G079800</name>
</gene>
<evidence type="ECO:0000256" key="7">
    <source>
        <dbReference type="ARBA" id="ARBA00023265"/>
    </source>
</evidence>
<keyword evidence="4 8" id="KW-0611">Plant defense</keyword>
<reference evidence="11" key="1">
    <citation type="submission" date="2020-06" db="EMBL/GenBank/DDBJ databases">
        <title>WGS assembly of Ceratodon purpureus strain R40.</title>
        <authorList>
            <person name="Carey S.B."/>
            <person name="Jenkins J."/>
            <person name="Shu S."/>
            <person name="Lovell J.T."/>
            <person name="Sreedasyam A."/>
            <person name="Maumus F."/>
            <person name="Tiley G.P."/>
            <person name="Fernandez-Pozo N."/>
            <person name="Barry K."/>
            <person name="Chen C."/>
            <person name="Wang M."/>
            <person name="Lipzen A."/>
            <person name="Daum C."/>
            <person name="Saski C.A."/>
            <person name="Payton A.C."/>
            <person name="Mcbreen J.C."/>
            <person name="Conrad R.E."/>
            <person name="Kollar L.M."/>
            <person name="Olsson S."/>
            <person name="Huttunen S."/>
            <person name="Landis J.B."/>
            <person name="Wickett N.J."/>
            <person name="Johnson M.G."/>
            <person name="Rensing S.A."/>
            <person name="Grimwood J."/>
            <person name="Schmutz J."/>
            <person name="Mcdaniel S.F."/>
        </authorList>
    </citation>
    <scope>NUCLEOTIDE SEQUENCE</scope>
    <source>
        <strain evidence="11">R40</strain>
    </source>
</reference>
<comment type="similarity">
    <text evidence="2 8">Belongs to the MLO family.</text>
</comment>
<feature type="transmembrane region" description="Helical" evidence="10">
    <location>
        <begin position="267"/>
        <end position="286"/>
    </location>
</feature>
<dbReference type="PANTHER" id="PTHR31942">
    <property type="entry name" value="MLO-LIKE PROTEIN 1"/>
    <property type="match status" value="1"/>
</dbReference>
<keyword evidence="3 8" id="KW-0812">Transmembrane</keyword>
<organism evidence="11 12">
    <name type="scientific">Ceratodon purpureus</name>
    <name type="common">Fire moss</name>
    <name type="synonym">Dicranum purpureum</name>
    <dbReference type="NCBI Taxonomy" id="3225"/>
    <lineage>
        <taxon>Eukaryota</taxon>
        <taxon>Viridiplantae</taxon>
        <taxon>Streptophyta</taxon>
        <taxon>Embryophyta</taxon>
        <taxon>Bryophyta</taxon>
        <taxon>Bryophytina</taxon>
        <taxon>Bryopsida</taxon>
        <taxon>Dicranidae</taxon>
        <taxon>Pseudoditrichales</taxon>
        <taxon>Ditrichaceae</taxon>
        <taxon>Ceratodon</taxon>
    </lineage>
</organism>
<keyword evidence="5 8" id="KW-1133">Transmembrane helix</keyword>
<evidence type="ECO:0000256" key="3">
    <source>
        <dbReference type="ARBA" id="ARBA00022692"/>
    </source>
</evidence>
<keyword evidence="7 8" id="KW-0568">Pathogenesis-related protein</keyword>
<evidence type="ECO:0000256" key="4">
    <source>
        <dbReference type="ARBA" id="ARBA00022821"/>
    </source>
</evidence>
<evidence type="ECO:0000313" key="12">
    <source>
        <dbReference type="Proteomes" id="UP000822688"/>
    </source>
</evidence>
<dbReference type="PANTHER" id="PTHR31942:SF52">
    <property type="entry name" value="MLO-LIKE PROTEIN 1"/>
    <property type="match status" value="1"/>
</dbReference>
<proteinExistence type="inferred from homology"/>
<keyword evidence="8" id="KW-0112">Calmodulin-binding</keyword>